<evidence type="ECO:0000259" key="3">
    <source>
        <dbReference type="PROSITE" id="PS51462"/>
    </source>
</evidence>
<dbReference type="PROSITE" id="PS51462">
    <property type="entry name" value="NUDIX"/>
    <property type="match status" value="1"/>
</dbReference>
<reference evidence="4 5" key="1">
    <citation type="submission" date="2017-04" db="EMBL/GenBank/DDBJ databases">
        <authorList>
            <person name="Afonso C.L."/>
            <person name="Miller P.J."/>
            <person name="Scott M.A."/>
            <person name="Spackman E."/>
            <person name="Goraichik I."/>
            <person name="Dimitrov K.M."/>
            <person name="Suarez D.L."/>
            <person name="Swayne D.E."/>
        </authorList>
    </citation>
    <scope>NUCLEOTIDE SEQUENCE [LARGE SCALE GENOMIC DNA]</scope>
    <source>
        <strain evidence="4 5">KR-140</strain>
    </source>
</reference>
<dbReference type="PANTHER" id="PTHR11839">
    <property type="entry name" value="UDP/ADP-SUGAR PYROPHOSPHATASE"/>
    <property type="match status" value="1"/>
</dbReference>
<dbReference type="AlphaFoldDB" id="A0A1W1VRV1"/>
<dbReference type="GO" id="GO:0005829">
    <property type="term" value="C:cytosol"/>
    <property type="evidence" value="ECO:0007669"/>
    <property type="project" value="TreeGrafter"/>
</dbReference>
<proteinExistence type="predicted"/>
<dbReference type="SUPFAM" id="SSF55811">
    <property type="entry name" value="Nudix"/>
    <property type="match status" value="1"/>
</dbReference>
<name>A0A1W1VRV1_9DEIO</name>
<dbReference type="RefSeq" id="WP_084050617.1">
    <property type="nucleotide sequence ID" value="NZ_FWWU01000009.1"/>
</dbReference>
<feature type="domain" description="Nudix hydrolase" evidence="3">
    <location>
        <begin position="60"/>
        <end position="187"/>
    </location>
</feature>
<dbReference type="EMBL" id="FWWU01000009">
    <property type="protein sequence ID" value="SMB96066.1"/>
    <property type="molecule type" value="Genomic_DNA"/>
</dbReference>
<evidence type="ECO:0000313" key="5">
    <source>
        <dbReference type="Proteomes" id="UP000192582"/>
    </source>
</evidence>
<dbReference type="Proteomes" id="UP000192582">
    <property type="component" value="Unassembled WGS sequence"/>
</dbReference>
<evidence type="ECO:0000256" key="2">
    <source>
        <dbReference type="ARBA" id="ARBA00022801"/>
    </source>
</evidence>
<dbReference type="OrthoDB" id="9806150at2"/>
<dbReference type="InterPro" id="IPR000086">
    <property type="entry name" value="NUDIX_hydrolase_dom"/>
</dbReference>
<dbReference type="InterPro" id="IPR015797">
    <property type="entry name" value="NUDIX_hydrolase-like_dom_sf"/>
</dbReference>
<gene>
    <name evidence="4" type="ORF">SAMN00790413_03139</name>
</gene>
<comment type="cofactor">
    <cofactor evidence="1">
        <name>Mg(2+)</name>
        <dbReference type="ChEBI" id="CHEBI:18420"/>
    </cofactor>
</comment>
<accession>A0A1W1VRV1</accession>
<dbReference type="Pfam" id="PF00293">
    <property type="entry name" value="NUDIX"/>
    <property type="match status" value="1"/>
</dbReference>
<dbReference type="CDD" id="cd24161">
    <property type="entry name" value="NUDIX_ADPRase_Ndx2"/>
    <property type="match status" value="1"/>
</dbReference>
<evidence type="ECO:0000313" key="4">
    <source>
        <dbReference type="EMBL" id="SMB96066.1"/>
    </source>
</evidence>
<dbReference type="GO" id="GO:0019693">
    <property type="term" value="P:ribose phosphate metabolic process"/>
    <property type="evidence" value="ECO:0007669"/>
    <property type="project" value="TreeGrafter"/>
</dbReference>
<protein>
    <submittedName>
        <fullName evidence="4">ADP-ribose pyrophosphatase</fullName>
    </submittedName>
</protein>
<sequence length="201" mass="21978">MSDAPLNPEHPNWVSLAPGGAQPWKTLSSRVLVDGFRVVLEDRVQTPSGGEAVYQYRPRGPRAVFVLPVTVAGEAVLIRQYRYPLRATVWEVVAGGVERGEDLHAAATRELAEEVGGVAAEWLPLPGFYPQPSISGVVFYPLLALGVTLGDTAHEDSEVIERVVLPLREAYRMLETGEIADGASSLTLWHARRFLVERGLL</sequence>
<dbReference type="GO" id="GO:0006753">
    <property type="term" value="P:nucleoside phosphate metabolic process"/>
    <property type="evidence" value="ECO:0007669"/>
    <property type="project" value="TreeGrafter"/>
</dbReference>
<evidence type="ECO:0000256" key="1">
    <source>
        <dbReference type="ARBA" id="ARBA00001946"/>
    </source>
</evidence>
<organism evidence="4 5">
    <name type="scientific">Deinococcus hopiensis KR-140</name>
    <dbReference type="NCBI Taxonomy" id="695939"/>
    <lineage>
        <taxon>Bacteria</taxon>
        <taxon>Thermotogati</taxon>
        <taxon>Deinococcota</taxon>
        <taxon>Deinococci</taxon>
        <taxon>Deinococcales</taxon>
        <taxon>Deinococcaceae</taxon>
        <taxon>Deinococcus</taxon>
    </lineage>
</organism>
<dbReference type="InterPro" id="IPR020084">
    <property type="entry name" value="NUDIX_hydrolase_CS"/>
</dbReference>
<keyword evidence="5" id="KW-1185">Reference proteome</keyword>
<keyword evidence="2" id="KW-0378">Hydrolase</keyword>
<dbReference type="GO" id="GO:0016787">
    <property type="term" value="F:hydrolase activity"/>
    <property type="evidence" value="ECO:0007669"/>
    <property type="project" value="UniProtKB-KW"/>
</dbReference>
<dbReference type="PROSITE" id="PS00893">
    <property type="entry name" value="NUDIX_BOX"/>
    <property type="match status" value="1"/>
</dbReference>
<dbReference type="PANTHER" id="PTHR11839:SF18">
    <property type="entry name" value="NUDIX HYDROLASE DOMAIN-CONTAINING PROTEIN"/>
    <property type="match status" value="1"/>
</dbReference>
<dbReference type="STRING" id="695939.SAMN00790413_03139"/>
<dbReference type="Gene3D" id="3.90.79.10">
    <property type="entry name" value="Nucleoside Triphosphate Pyrophosphohydrolase"/>
    <property type="match status" value="1"/>
</dbReference>